<feature type="compositionally biased region" description="Basic residues" evidence="1">
    <location>
        <begin position="944"/>
        <end position="954"/>
    </location>
</feature>
<feature type="compositionally biased region" description="Basic residues" evidence="1">
    <location>
        <begin position="447"/>
        <end position="456"/>
    </location>
</feature>
<feature type="region of interest" description="Disordered" evidence="1">
    <location>
        <begin position="706"/>
        <end position="800"/>
    </location>
</feature>
<feature type="compositionally biased region" description="Low complexity" evidence="1">
    <location>
        <begin position="34"/>
        <end position="60"/>
    </location>
</feature>
<sequence length="1084" mass="121173">MGSPPALPSPTYAFIPPPPLPEFYLKPSKVKNTSSSSSAPPAAISQASAKTKTKVTVSKQSRQEQANDVAQYIANQAQPCPTIAQDATDERKMVTFEVPRAAVMMPPPPPGYTNIVPPLAVYHICRICLRPRSARYHREHPIPINGVPPPPGICRRCRVLKVEDVTKETEVIQREAEEIEIVRMSESKKIKLGVFHGIDDDDYVSREEWEARRVRKLMKEAKRQHGNEERSESSESERDIVYRHVRVQQKVDCPTRAEQVATNVLPCLPKPKVSVYSTAQDAIDQVSSHSQERLAANTRPWPTPILPIVSIPVVGAEASAATVKVKTGIDKDGIVKASASARTGSPSASARSQSTTKVKAEVTNYVLKPERFESDIRRIAREEVVKYRQAERKIESHPDPYAHGRMVQVARHISPQANAERQMPRRTETLEVRVEREKRPSRSPMHVSHHSHRGRPSSRADVLTAPPGIPAELYTSSGWSKSRSSSSSNSTNGHEVVIERVLDHSAQVPGRLVRSASQRDEGGRQRETGHSTVKSSTIEQRSATSERTTWVRTRGGPPLASIAESDPCGSVKRTTVVGLDGEQLFRTVRDSSLPRPSRYNVVEVVEDINMSRDSGQQRRNNDSRTGSRIPEHVRELQEAAICKEAAENPKSRIQATVSERSTRPTDREYWRDGSASYTPSDRASANQDIRFRYVHEYGQDDVTRWPVAASPRSARSEKTRQQETLFPENPLRGGSTRGSDRRMAAPTEVEQTRSSVCDFIPQETRRSVSGRASERPSAPAGSAGRSRSSRQPEYEWTHVERTVQPADVPWERDPFEHRQSEYYVETEELQRNRGHYGTAVQASRPVSRPETQVQASTRSYQNPRSPSERRFQRQEAKVSPSEGSNARVRFANKVEFSPTPPGSEASSAQFRIIGPQSRSRTKGRLNGSGQESAEDLIAEYERRGRARARGRRSPQGKERYLDGTQKASERQKGWRDSRRPRSFDGAAEEMPPSVIADPKYRPLRSKPLTTALSESPSRECLREGSSANQAVQRSKLDGHGPYRPEAPRAESMEVGEGSRHSVPREGHGYPHSYWSEEQPGGAVW</sequence>
<feature type="compositionally biased region" description="Basic and acidic residues" evidence="1">
    <location>
        <begin position="955"/>
        <end position="982"/>
    </location>
</feature>
<evidence type="ECO:0000313" key="2">
    <source>
        <dbReference type="EMBL" id="TKA31683.1"/>
    </source>
</evidence>
<gene>
    <name evidence="2" type="ORF">B0A50_01761</name>
</gene>
<feature type="region of interest" description="Disordered" evidence="1">
    <location>
        <begin position="474"/>
        <end position="493"/>
    </location>
</feature>
<proteinExistence type="predicted"/>
<accession>A0A4U0U8P7</accession>
<evidence type="ECO:0000313" key="3">
    <source>
        <dbReference type="Proteomes" id="UP000308549"/>
    </source>
</evidence>
<feature type="compositionally biased region" description="Basic and acidic residues" evidence="1">
    <location>
        <begin position="517"/>
        <end position="529"/>
    </location>
</feature>
<feature type="compositionally biased region" description="Basic and acidic residues" evidence="1">
    <location>
        <begin position="866"/>
        <end position="876"/>
    </location>
</feature>
<feature type="region of interest" description="Disordered" evidence="1">
    <location>
        <begin position="26"/>
        <end position="63"/>
    </location>
</feature>
<feature type="region of interest" description="Disordered" evidence="1">
    <location>
        <begin position="416"/>
        <end position="469"/>
    </location>
</feature>
<evidence type="ECO:0000256" key="1">
    <source>
        <dbReference type="SAM" id="MobiDB-lite"/>
    </source>
</evidence>
<dbReference type="OrthoDB" id="3642901at2759"/>
<feature type="region of interest" description="Disordered" evidence="1">
    <location>
        <begin position="828"/>
        <end position="1084"/>
    </location>
</feature>
<name>A0A4U0U8P7_9PEZI</name>
<feature type="region of interest" description="Disordered" evidence="1">
    <location>
        <begin position="645"/>
        <end position="683"/>
    </location>
</feature>
<comment type="caution">
    <text evidence="2">The sequence shown here is derived from an EMBL/GenBank/DDBJ whole genome shotgun (WGS) entry which is preliminary data.</text>
</comment>
<dbReference type="AlphaFoldDB" id="A0A4U0U8P7"/>
<dbReference type="Proteomes" id="UP000308549">
    <property type="component" value="Unassembled WGS sequence"/>
</dbReference>
<feature type="compositionally biased region" description="Polar residues" evidence="1">
    <location>
        <begin position="849"/>
        <end position="865"/>
    </location>
</feature>
<feature type="region of interest" description="Disordered" evidence="1">
    <location>
        <begin position="610"/>
        <end position="630"/>
    </location>
</feature>
<organism evidence="2 3">
    <name type="scientific">Salinomyces thailandicus</name>
    <dbReference type="NCBI Taxonomy" id="706561"/>
    <lineage>
        <taxon>Eukaryota</taxon>
        <taxon>Fungi</taxon>
        <taxon>Dikarya</taxon>
        <taxon>Ascomycota</taxon>
        <taxon>Pezizomycotina</taxon>
        <taxon>Dothideomycetes</taxon>
        <taxon>Dothideomycetidae</taxon>
        <taxon>Mycosphaerellales</taxon>
        <taxon>Teratosphaeriaceae</taxon>
        <taxon>Salinomyces</taxon>
    </lineage>
</organism>
<feature type="compositionally biased region" description="Basic and acidic residues" evidence="1">
    <location>
        <begin position="660"/>
        <end position="671"/>
    </location>
</feature>
<dbReference type="EMBL" id="NAJL01000007">
    <property type="protein sequence ID" value="TKA31683.1"/>
    <property type="molecule type" value="Genomic_DNA"/>
</dbReference>
<feature type="compositionally biased region" description="Low complexity" evidence="1">
    <location>
        <begin position="775"/>
        <end position="786"/>
    </location>
</feature>
<reference evidence="2 3" key="1">
    <citation type="submission" date="2017-03" db="EMBL/GenBank/DDBJ databases">
        <title>Genomes of endolithic fungi from Antarctica.</title>
        <authorList>
            <person name="Coleine C."/>
            <person name="Masonjones S."/>
            <person name="Stajich J.E."/>
        </authorList>
    </citation>
    <scope>NUCLEOTIDE SEQUENCE [LARGE SCALE GENOMIC DNA]</scope>
    <source>
        <strain evidence="2 3">CCFEE 6315</strain>
    </source>
</reference>
<feature type="compositionally biased region" description="Basic and acidic residues" evidence="1">
    <location>
        <begin position="790"/>
        <end position="800"/>
    </location>
</feature>
<feature type="compositionally biased region" description="Basic and acidic residues" evidence="1">
    <location>
        <begin position="422"/>
        <end position="440"/>
    </location>
</feature>
<feature type="region of interest" description="Disordered" evidence="1">
    <location>
        <begin position="501"/>
        <end position="567"/>
    </location>
</feature>
<feature type="compositionally biased region" description="Low complexity" evidence="1">
    <location>
        <begin position="476"/>
        <end position="490"/>
    </location>
</feature>
<feature type="compositionally biased region" description="Basic and acidic residues" evidence="1">
    <location>
        <begin position="1034"/>
        <end position="1068"/>
    </location>
</feature>
<protein>
    <submittedName>
        <fullName evidence="2">Uncharacterized protein</fullName>
    </submittedName>
</protein>
<feature type="compositionally biased region" description="Polar residues" evidence="1">
    <location>
        <begin position="530"/>
        <end position="551"/>
    </location>
</feature>
<keyword evidence="3" id="KW-1185">Reference proteome</keyword>